<gene>
    <name evidence="8" type="ORF">GCM10007368_20580</name>
</gene>
<evidence type="ECO:0008006" key="10">
    <source>
        <dbReference type="Google" id="ProtNLM"/>
    </source>
</evidence>
<dbReference type="InterPro" id="IPR003798">
    <property type="entry name" value="DNA_recombination_RmuC"/>
</dbReference>
<evidence type="ECO:0000256" key="6">
    <source>
        <dbReference type="SAM" id="MobiDB-lite"/>
    </source>
</evidence>
<evidence type="ECO:0000313" key="8">
    <source>
        <dbReference type="EMBL" id="GGI08321.1"/>
    </source>
</evidence>
<dbReference type="EMBL" id="BMDG01000006">
    <property type="protein sequence ID" value="GGI08321.1"/>
    <property type="molecule type" value="Genomic_DNA"/>
</dbReference>
<feature type="region of interest" description="Disordered" evidence="6">
    <location>
        <begin position="491"/>
        <end position="521"/>
    </location>
</feature>
<evidence type="ECO:0000256" key="5">
    <source>
        <dbReference type="SAM" id="Coils"/>
    </source>
</evidence>
<evidence type="ECO:0000313" key="9">
    <source>
        <dbReference type="Proteomes" id="UP000632535"/>
    </source>
</evidence>
<keyword evidence="3 5" id="KW-0175">Coiled coil</keyword>
<dbReference type="PANTHER" id="PTHR30563:SF0">
    <property type="entry name" value="DNA RECOMBINATION PROTEIN RMUC"/>
    <property type="match status" value="1"/>
</dbReference>
<evidence type="ECO:0000256" key="4">
    <source>
        <dbReference type="ARBA" id="ARBA00023172"/>
    </source>
</evidence>
<dbReference type="Proteomes" id="UP000632535">
    <property type="component" value="Unassembled WGS sequence"/>
</dbReference>
<keyword evidence="7" id="KW-0812">Transmembrane</keyword>
<reference evidence="9" key="1">
    <citation type="journal article" date="2019" name="Int. J. Syst. Evol. Microbiol.">
        <title>The Global Catalogue of Microorganisms (GCM) 10K type strain sequencing project: providing services to taxonomists for standard genome sequencing and annotation.</title>
        <authorList>
            <consortium name="The Broad Institute Genomics Platform"/>
            <consortium name="The Broad Institute Genome Sequencing Center for Infectious Disease"/>
            <person name="Wu L."/>
            <person name="Ma J."/>
        </authorList>
    </citation>
    <scope>NUCLEOTIDE SEQUENCE [LARGE SCALE GENOMIC DNA]</scope>
    <source>
        <strain evidence="9">CCM 8653</strain>
    </source>
</reference>
<keyword evidence="4" id="KW-0233">DNA recombination</keyword>
<comment type="caution">
    <text evidence="8">The sequence shown here is derived from an EMBL/GenBank/DDBJ whole genome shotgun (WGS) entry which is preliminary data.</text>
</comment>
<keyword evidence="7" id="KW-1133">Transmembrane helix</keyword>
<proteinExistence type="inferred from homology"/>
<comment type="similarity">
    <text evidence="2">Belongs to the RmuC family.</text>
</comment>
<evidence type="ECO:0000256" key="2">
    <source>
        <dbReference type="ARBA" id="ARBA00009840"/>
    </source>
</evidence>
<dbReference type="RefSeq" id="WP_188523612.1">
    <property type="nucleotide sequence ID" value="NZ_BMDG01000006.1"/>
</dbReference>
<dbReference type="Pfam" id="PF02646">
    <property type="entry name" value="RmuC"/>
    <property type="match status" value="1"/>
</dbReference>
<organism evidence="8 9">
    <name type="scientific">Isoptericola cucumis</name>
    <dbReference type="NCBI Taxonomy" id="1776856"/>
    <lineage>
        <taxon>Bacteria</taxon>
        <taxon>Bacillati</taxon>
        <taxon>Actinomycetota</taxon>
        <taxon>Actinomycetes</taxon>
        <taxon>Micrococcales</taxon>
        <taxon>Promicromonosporaceae</taxon>
        <taxon>Isoptericola</taxon>
    </lineage>
</organism>
<name>A0ABQ2B5B0_9MICO</name>
<sequence length="521" mass="57300">MTTTTALLLTLGALVVGALVGWLWHANRVTRAGRSEEMEQVRLHADVEATRREAASLRAQLEEARAAAERRLAEVRTETQERLAEARAQAERQLAQVRADAERQVLEAKGDEETAAQRFQSVAGKVLQSSNQQFLELAEQRLKASTVKNDETLAQREQAIRALVDPLGKSLEKVREEVAAAEKARAEGSSAIGEHLRQLTQVNAELRQGTSDLVTALRSSQTRGAWGELQLQRVVEAAGMMERVDFDVQVQATNDDGEVLRPDMVINLAGGKNVVVDAKVAFLGYLEAQQADDPAVRERRMDAHVRHVRKHVDDLASKRYWDLFDHAPEFVVMFVPAEAFLAAALERDPSLMEEAARKNVLLASPATMLALLRTVAFAWRQQALADNAQEVLKVGKQLHSRIVTMTGHITKMGRSLESSTKAYNSMVGSLERNVLVSARRMVELDVVDAKDEIDEVKGLQEVPRPITRPELLAAEEGAVVALGEVTADERADVDSLVDADRRAMERATDEQPGDARGTAAG</sequence>
<comment type="function">
    <text evidence="1">Involved in DNA recombination.</text>
</comment>
<evidence type="ECO:0000256" key="7">
    <source>
        <dbReference type="SAM" id="Phobius"/>
    </source>
</evidence>
<keyword evidence="9" id="KW-1185">Reference proteome</keyword>
<evidence type="ECO:0000256" key="3">
    <source>
        <dbReference type="ARBA" id="ARBA00023054"/>
    </source>
</evidence>
<feature type="transmembrane region" description="Helical" evidence="7">
    <location>
        <begin position="6"/>
        <end position="24"/>
    </location>
</feature>
<evidence type="ECO:0000256" key="1">
    <source>
        <dbReference type="ARBA" id="ARBA00003416"/>
    </source>
</evidence>
<keyword evidence="7" id="KW-0472">Membrane</keyword>
<dbReference type="PANTHER" id="PTHR30563">
    <property type="entry name" value="DNA RECOMBINATION PROTEIN RMUC"/>
    <property type="match status" value="1"/>
</dbReference>
<accession>A0ABQ2B5B0</accession>
<protein>
    <recommendedName>
        <fullName evidence="10">DNA recombination protein RmuC</fullName>
    </recommendedName>
</protein>
<feature type="compositionally biased region" description="Basic and acidic residues" evidence="6">
    <location>
        <begin position="491"/>
        <end position="509"/>
    </location>
</feature>
<feature type="coiled-coil region" evidence="5">
    <location>
        <begin position="47"/>
        <end position="107"/>
    </location>
</feature>